<feature type="transmembrane region" description="Helical" evidence="9">
    <location>
        <begin position="111"/>
        <end position="129"/>
    </location>
</feature>
<organism evidence="11 12">
    <name type="scientific">Corynespora cassiicola Philippines</name>
    <dbReference type="NCBI Taxonomy" id="1448308"/>
    <lineage>
        <taxon>Eukaryota</taxon>
        <taxon>Fungi</taxon>
        <taxon>Dikarya</taxon>
        <taxon>Ascomycota</taxon>
        <taxon>Pezizomycotina</taxon>
        <taxon>Dothideomycetes</taxon>
        <taxon>Pleosporomycetidae</taxon>
        <taxon>Pleosporales</taxon>
        <taxon>Corynesporascaceae</taxon>
        <taxon>Corynespora</taxon>
    </lineage>
</organism>
<feature type="transmembrane region" description="Helical" evidence="9">
    <location>
        <begin position="293"/>
        <end position="314"/>
    </location>
</feature>
<feature type="transmembrane region" description="Helical" evidence="9">
    <location>
        <begin position="177"/>
        <end position="197"/>
    </location>
</feature>
<keyword evidence="4 9" id="KW-0812">Transmembrane</keyword>
<dbReference type="SUPFAM" id="SSF103473">
    <property type="entry name" value="MFS general substrate transporter"/>
    <property type="match status" value="1"/>
</dbReference>
<dbReference type="FunFam" id="1.20.1250.20:FF:000117">
    <property type="entry name" value="MFS hexose transporter"/>
    <property type="match status" value="1"/>
</dbReference>
<keyword evidence="3 7" id="KW-0813">Transport</keyword>
<keyword evidence="6 9" id="KW-0472">Membrane</keyword>
<evidence type="ECO:0000256" key="2">
    <source>
        <dbReference type="ARBA" id="ARBA00010992"/>
    </source>
</evidence>
<sequence length="524" mass="57912">MKFTKAPKEKTELAVGQDLLSVSIANRSSAVDRTKHLLQLNLLLLIPILSSAAGGFDSAIMNGLQTVDQWSEYFGHPKASILGVMNAVYPIGNLLGLPPATWLSDRYGRKVPIFVGIGLCIFGAALQAASQNLPMFIVARLLLGFSASVMALPSPILITELAYPIHRGKITSVYNTFYYFGSIFAAWSTYGTFRILSTWSWRIPSLLQGAIPLFQLAFLWRVPESPRWLVANGHAERARATLVKYHAGGDEASALVAYEMGEIEETLRTERHLASETSYMDLLNSAPNRKRTLIAALVGFFAQWNGVGVVSYYLTLVLDTIGITATSEQALINGLLQIFNWVAAIGAGALLVDRLGRRTLFITSAAGMLVSYIIWTALTSYFTRTLNQQAGHAVVAFIFVFYFFYGIAFTPLLVSYPVEIFPYALRGHGVTVALGHTYIGLIIGQFVKPVAMEKLGWRYYILFCCLNGILLVICWFMFPETRSRTLEQIAEVFDGKKETHEDMDGKLGDDAEKSAVEHVDRVDA</sequence>
<dbReference type="AlphaFoldDB" id="A0A2T2N8G8"/>
<feature type="region of interest" description="Disordered" evidence="8">
    <location>
        <begin position="500"/>
        <end position="524"/>
    </location>
</feature>
<dbReference type="GO" id="GO:0005351">
    <property type="term" value="F:carbohydrate:proton symporter activity"/>
    <property type="evidence" value="ECO:0007669"/>
    <property type="project" value="TreeGrafter"/>
</dbReference>
<evidence type="ECO:0000256" key="3">
    <source>
        <dbReference type="ARBA" id="ARBA00022448"/>
    </source>
</evidence>
<evidence type="ECO:0000256" key="9">
    <source>
        <dbReference type="SAM" id="Phobius"/>
    </source>
</evidence>
<name>A0A2T2N8G8_CORCC</name>
<dbReference type="Pfam" id="PF00083">
    <property type="entry name" value="Sugar_tr"/>
    <property type="match status" value="1"/>
</dbReference>
<feature type="transmembrane region" description="Helical" evidence="9">
    <location>
        <begin position="42"/>
        <end position="61"/>
    </location>
</feature>
<dbReference type="InterPro" id="IPR020846">
    <property type="entry name" value="MFS_dom"/>
</dbReference>
<dbReference type="PROSITE" id="PS00216">
    <property type="entry name" value="SUGAR_TRANSPORT_1"/>
    <property type="match status" value="1"/>
</dbReference>
<dbReference type="EMBL" id="KZ678145">
    <property type="protein sequence ID" value="PSN61318.1"/>
    <property type="molecule type" value="Genomic_DNA"/>
</dbReference>
<proteinExistence type="inferred from homology"/>
<keyword evidence="12" id="KW-1185">Reference proteome</keyword>
<keyword evidence="5 9" id="KW-1133">Transmembrane helix</keyword>
<feature type="transmembrane region" description="Helical" evidence="9">
    <location>
        <begin position="334"/>
        <end position="352"/>
    </location>
</feature>
<evidence type="ECO:0000259" key="10">
    <source>
        <dbReference type="PROSITE" id="PS50850"/>
    </source>
</evidence>
<dbReference type="GO" id="GO:0016020">
    <property type="term" value="C:membrane"/>
    <property type="evidence" value="ECO:0007669"/>
    <property type="project" value="UniProtKB-SubCell"/>
</dbReference>
<dbReference type="InterPro" id="IPR005829">
    <property type="entry name" value="Sugar_transporter_CS"/>
</dbReference>
<dbReference type="InterPro" id="IPR003663">
    <property type="entry name" value="Sugar/inositol_transpt"/>
</dbReference>
<feature type="transmembrane region" description="Helical" evidence="9">
    <location>
        <begin position="394"/>
        <end position="416"/>
    </location>
</feature>
<gene>
    <name evidence="11" type="ORF">BS50DRAFT_652411</name>
</gene>
<evidence type="ECO:0000256" key="7">
    <source>
        <dbReference type="RuleBase" id="RU003346"/>
    </source>
</evidence>
<protein>
    <submittedName>
        <fullName evidence="11">Glucose transporter</fullName>
    </submittedName>
</protein>
<dbReference type="PROSITE" id="PS50850">
    <property type="entry name" value="MFS"/>
    <property type="match status" value="1"/>
</dbReference>
<dbReference type="NCBIfam" id="TIGR00879">
    <property type="entry name" value="SP"/>
    <property type="match status" value="1"/>
</dbReference>
<dbReference type="OrthoDB" id="6133115at2759"/>
<dbReference type="InterPro" id="IPR036259">
    <property type="entry name" value="MFS_trans_sf"/>
</dbReference>
<feature type="transmembrane region" description="Helical" evidence="9">
    <location>
        <begin position="203"/>
        <end position="220"/>
    </location>
</feature>
<accession>A0A2T2N8G8</accession>
<evidence type="ECO:0000256" key="5">
    <source>
        <dbReference type="ARBA" id="ARBA00022989"/>
    </source>
</evidence>
<feature type="transmembrane region" description="Helical" evidence="9">
    <location>
        <begin position="459"/>
        <end position="478"/>
    </location>
</feature>
<comment type="similarity">
    <text evidence="2 7">Belongs to the major facilitator superfamily. Sugar transporter (TC 2.A.1.1) family.</text>
</comment>
<feature type="transmembrane region" description="Helical" evidence="9">
    <location>
        <begin position="359"/>
        <end position="382"/>
    </location>
</feature>
<dbReference type="PANTHER" id="PTHR48022">
    <property type="entry name" value="PLASTIDIC GLUCOSE TRANSPORTER 4"/>
    <property type="match status" value="1"/>
</dbReference>
<feature type="transmembrane region" description="Helical" evidence="9">
    <location>
        <begin position="141"/>
        <end position="165"/>
    </location>
</feature>
<evidence type="ECO:0000256" key="4">
    <source>
        <dbReference type="ARBA" id="ARBA00022692"/>
    </source>
</evidence>
<keyword evidence="11" id="KW-0762">Sugar transport</keyword>
<dbReference type="Proteomes" id="UP000240883">
    <property type="component" value="Unassembled WGS sequence"/>
</dbReference>
<dbReference type="PANTHER" id="PTHR48022:SF3">
    <property type="entry name" value="HEXOSE TRANSPORTER PROTEIN (AFU_ORTHOLOGUE AFUA_8G04480)-RELATED"/>
    <property type="match status" value="1"/>
</dbReference>
<evidence type="ECO:0000256" key="8">
    <source>
        <dbReference type="SAM" id="MobiDB-lite"/>
    </source>
</evidence>
<evidence type="ECO:0000256" key="6">
    <source>
        <dbReference type="ARBA" id="ARBA00023136"/>
    </source>
</evidence>
<evidence type="ECO:0000313" key="12">
    <source>
        <dbReference type="Proteomes" id="UP000240883"/>
    </source>
</evidence>
<evidence type="ECO:0000313" key="11">
    <source>
        <dbReference type="EMBL" id="PSN61318.1"/>
    </source>
</evidence>
<evidence type="ECO:0000256" key="1">
    <source>
        <dbReference type="ARBA" id="ARBA00004141"/>
    </source>
</evidence>
<comment type="subcellular location">
    <subcellularLocation>
        <location evidence="1">Membrane</location>
        <topology evidence="1">Multi-pass membrane protein</topology>
    </subcellularLocation>
</comment>
<reference evidence="11 12" key="1">
    <citation type="journal article" date="2018" name="Front. Microbiol.">
        <title>Genome-Wide Analysis of Corynespora cassiicola Leaf Fall Disease Putative Effectors.</title>
        <authorList>
            <person name="Lopez D."/>
            <person name="Ribeiro S."/>
            <person name="Label P."/>
            <person name="Fumanal B."/>
            <person name="Venisse J.S."/>
            <person name="Kohler A."/>
            <person name="de Oliveira R.R."/>
            <person name="Labutti K."/>
            <person name="Lipzen A."/>
            <person name="Lail K."/>
            <person name="Bauer D."/>
            <person name="Ohm R.A."/>
            <person name="Barry K.W."/>
            <person name="Spatafora J."/>
            <person name="Grigoriev I.V."/>
            <person name="Martin F.M."/>
            <person name="Pujade-Renaud V."/>
        </authorList>
    </citation>
    <scope>NUCLEOTIDE SEQUENCE [LARGE SCALE GENOMIC DNA]</scope>
    <source>
        <strain evidence="11 12">Philippines</strain>
    </source>
</reference>
<dbReference type="InterPro" id="IPR050360">
    <property type="entry name" value="MFS_Sugar_Transporters"/>
</dbReference>
<feature type="domain" description="Major facilitator superfamily (MFS) profile" evidence="10">
    <location>
        <begin position="43"/>
        <end position="482"/>
    </location>
</feature>
<feature type="transmembrane region" description="Helical" evidence="9">
    <location>
        <begin position="81"/>
        <end position="104"/>
    </location>
</feature>
<dbReference type="InterPro" id="IPR005828">
    <property type="entry name" value="MFS_sugar_transport-like"/>
</dbReference>
<feature type="transmembrane region" description="Helical" evidence="9">
    <location>
        <begin position="428"/>
        <end position="447"/>
    </location>
</feature>
<dbReference type="Gene3D" id="1.20.1250.20">
    <property type="entry name" value="MFS general substrate transporter like domains"/>
    <property type="match status" value="1"/>
</dbReference>